<reference evidence="3" key="1">
    <citation type="submission" date="2023-06" db="EMBL/GenBank/DDBJ databases">
        <title>Genome-scale phylogeny and comparative genomics of the fungal order Sordariales.</title>
        <authorList>
            <consortium name="Lawrence Berkeley National Laboratory"/>
            <person name="Hensen N."/>
            <person name="Bonometti L."/>
            <person name="Westerberg I."/>
            <person name="Brannstrom I.O."/>
            <person name="Guillou S."/>
            <person name="Cros-Aarteil S."/>
            <person name="Calhoun S."/>
            <person name="Haridas S."/>
            <person name="Kuo A."/>
            <person name="Mondo S."/>
            <person name="Pangilinan J."/>
            <person name="Riley R."/>
            <person name="Labutti K."/>
            <person name="Andreopoulos B."/>
            <person name="Lipzen A."/>
            <person name="Chen C."/>
            <person name="Yanf M."/>
            <person name="Daum C."/>
            <person name="Ng V."/>
            <person name="Clum A."/>
            <person name="Steindorff A."/>
            <person name="Ohm R."/>
            <person name="Martin F."/>
            <person name="Silar P."/>
            <person name="Natvig D."/>
            <person name="Lalanne C."/>
            <person name="Gautier V."/>
            <person name="Ament-Velasquez S.L."/>
            <person name="Kruys A."/>
            <person name="Hutchinson M.I."/>
            <person name="Powell A.J."/>
            <person name="Barry K."/>
            <person name="Miller A.N."/>
            <person name="Grigoriev I.V."/>
            <person name="Debuchy R."/>
            <person name="Gladieux P."/>
            <person name="Thoren M.H."/>
            <person name="Johannesson H."/>
        </authorList>
    </citation>
    <scope>NUCLEOTIDE SEQUENCE</scope>
    <source>
        <strain evidence="3">PSN4</strain>
    </source>
</reference>
<dbReference type="AlphaFoldDB" id="A0AAJ0BFI2"/>
<comment type="caution">
    <text evidence="3">The sequence shown here is derived from an EMBL/GenBank/DDBJ whole genome shotgun (WGS) entry which is preliminary data.</text>
</comment>
<dbReference type="PANTHER" id="PTHR42339">
    <property type="entry name" value="HISTONE H1"/>
    <property type="match status" value="1"/>
</dbReference>
<dbReference type="EMBL" id="MU839830">
    <property type="protein sequence ID" value="KAK1757329.1"/>
    <property type="molecule type" value="Genomic_DNA"/>
</dbReference>
<sequence>MTRSLTLQDILNPLDTNQVINQPPISGSTRDGDTCNPLENGHQNTPSHDENDAVITKVTKLNNPAHGISVSAHPAVRPRNANSKPNVSKLLDVSGIHLEGEEFGTVPIYDTCDSVRRKIRAFLRRDGVTQAALLRALADCRPLEDRGKPISATSYQKFMRQTGASSGAGSIVFYAGYVFFEKIRLRDKKPKTKFREEMESVWGNSEDPVTALRIV</sequence>
<evidence type="ECO:0000313" key="4">
    <source>
        <dbReference type="Proteomes" id="UP001239445"/>
    </source>
</evidence>
<feature type="domain" description="DUF7726" evidence="2">
    <location>
        <begin position="106"/>
        <end position="188"/>
    </location>
</feature>
<protein>
    <recommendedName>
        <fullName evidence="2">DUF7726 domain-containing protein</fullName>
    </recommendedName>
</protein>
<accession>A0AAJ0BFI2</accession>
<keyword evidence="4" id="KW-1185">Reference proteome</keyword>
<gene>
    <name evidence="3" type="ORF">QBC47DRAFT_458848</name>
</gene>
<organism evidence="3 4">
    <name type="scientific">Echria macrotheca</name>
    <dbReference type="NCBI Taxonomy" id="438768"/>
    <lineage>
        <taxon>Eukaryota</taxon>
        <taxon>Fungi</taxon>
        <taxon>Dikarya</taxon>
        <taxon>Ascomycota</taxon>
        <taxon>Pezizomycotina</taxon>
        <taxon>Sordariomycetes</taxon>
        <taxon>Sordariomycetidae</taxon>
        <taxon>Sordariales</taxon>
        <taxon>Schizotheciaceae</taxon>
        <taxon>Echria</taxon>
    </lineage>
</organism>
<dbReference type="Proteomes" id="UP001239445">
    <property type="component" value="Unassembled WGS sequence"/>
</dbReference>
<dbReference type="PANTHER" id="PTHR42339:SF1">
    <property type="entry name" value="HISTONE H1"/>
    <property type="match status" value="1"/>
</dbReference>
<feature type="compositionally biased region" description="Polar residues" evidence="1">
    <location>
        <begin position="17"/>
        <end position="29"/>
    </location>
</feature>
<proteinExistence type="predicted"/>
<name>A0AAJ0BFI2_9PEZI</name>
<dbReference type="Pfam" id="PF24852">
    <property type="entry name" value="DUF7726"/>
    <property type="match status" value="1"/>
</dbReference>
<dbReference type="InterPro" id="IPR056143">
    <property type="entry name" value="DUF7726"/>
</dbReference>
<feature type="region of interest" description="Disordered" evidence="1">
    <location>
        <begin position="17"/>
        <end position="50"/>
    </location>
</feature>
<evidence type="ECO:0000259" key="2">
    <source>
        <dbReference type="Pfam" id="PF24852"/>
    </source>
</evidence>
<evidence type="ECO:0000313" key="3">
    <source>
        <dbReference type="EMBL" id="KAK1757329.1"/>
    </source>
</evidence>
<evidence type="ECO:0000256" key="1">
    <source>
        <dbReference type="SAM" id="MobiDB-lite"/>
    </source>
</evidence>